<dbReference type="Proteomes" id="UP000246351">
    <property type="component" value="Unassembled WGS sequence"/>
</dbReference>
<proteinExistence type="predicted"/>
<reference evidence="1 2" key="1">
    <citation type="journal article" date="2018" name="Vet. Microbiol.">
        <title>Clonal diversity and geographic distribution of methicillin-resistant Staphylococcus pseudintermedius from Australian animals: Discovery of novel sequence types.</title>
        <authorList>
            <person name="Worthing K.A."/>
            <person name="Abraham S."/>
            <person name="Coombs G.W."/>
            <person name="Pang S."/>
            <person name="Saputra S."/>
            <person name="Jordan D."/>
            <person name="Trott D.J."/>
            <person name="Norris J.M."/>
        </authorList>
    </citation>
    <scope>NUCLEOTIDE SEQUENCE [LARGE SCALE GENOMIC DNA]</scope>
    <source>
        <strain evidence="1 2">ST71 3</strain>
    </source>
</reference>
<accession>A0A317Z7V3</accession>
<evidence type="ECO:0000313" key="1">
    <source>
        <dbReference type="EMBL" id="PWZ98281.1"/>
    </source>
</evidence>
<dbReference type="EMBL" id="QEIV01000817">
    <property type="protein sequence ID" value="PWZ98281.1"/>
    <property type="molecule type" value="Genomic_DNA"/>
</dbReference>
<dbReference type="InterPro" id="IPR008489">
    <property type="entry name" value="DUF771"/>
</dbReference>
<dbReference type="Pfam" id="PF05595">
    <property type="entry name" value="DUF771"/>
    <property type="match status" value="1"/>
</dbReference>
<gene>
    <name evidence="1" type="ORF">DD924_08960</name>
</gene>
<dbReference type="RefSeq" id="WP_037543754.1">
    <property type="nucleotide sequence ID" value="NZ_CP016073.1"/>
</dbReference>
<evidence type="ECO:0000313" key="2">
    <source>
        <dbReference type="Proteomes" id="UP000246351"/>
    </source>
</evidence>
<sequence>MVQTLQVTVPIPDGFVLIEKDKVRELEDLANDPVWDLKDLKQKLKMSSDDTIKTKFLYNPKFEKQLKKLGIAHYPDESFNRWRFNARKMSRFIDENFSEIIKSKGGD</sequence>
<comment type="caution">
    <text evidence="1">The sequence shown here is derived from an EMBL/GenBank/DDBJ whole genome shotgun (WGS) entry which is preliminary data.</text>
</comment>
<protein>
    <submittedName>
        <fullName evidence="1">DUF771 domain-containing protein</fullName>
    </submittedName>
</protein>
<dbReference type="AlphaFoldDB" id="A0A317Z7V3"/>
<organism evidence="1 2">
    <name type="scientific">Staphylococcus pseudintermedius</name>
    <dbReference type="NCBI Taxonomy" id="283734"/>
    <lineage>
        <taxon>Bacteria</taxon>
        <taxon>Bacillati</taxon>
        <taxon>Bacillota</taxon>
        <taxon>Bacilli</taxon>
        <taxon>Bacillales</taxon>
        <taxon>Staphylococcaceae</taxon>
        <taxon>Staphylococcus</taxon>
        <taxon>Staphylococcus intermedius group</taxon>
    </lineage>
</organism>
<name>A0A317Z7V3_STAPS</name>